<sequence>MLLVALAKSKDVALDHGSSLPMRPRVLAAWGTIAARDSWLQGVFGRPGFADRPWCVAAEGLAATVLLGDQGILAAQGYHMARDSWLQGCS</sequence>
<reference evidence="1" key="1">
    <citation type="journal article" date="2018" name="Data Brief">
        <title>Genome sequence data from 17 accessions of Ensete ventricosum, a staple food crop for millions in Ethiopia.</title>
        <authorList>
            <person name="Yemataw Z."/>
            <person name="Muzemil S."/>
            <person name="Ambachew D."/>
            <person name="Tripathi L."/>
            <person name="Tesfaye K."/>
            <person name="Chala A."/>
            <person name="Farbos A."/>
            <person name="O'Neill P."/>
            <person name="Moore K."/>
            <person name="Grant M."/>
            <person name="Studholme D.J."/>
        </authorList>
    </citation>
    <scope>NUCLEOTIDE SEQUENCE [LARGE SCALE GENOMIC DNA]</scope>
    <source>
        <tissue evidence="1">Leaf</tissue>
    </source>
</reference>
<gene>
    <name evidence="1" type="ORF">BHM03_00025817</name>
</gene>
<dbReference type="EMBL" id="KV875956">
    <property type="protein sequence ID" value="RZR73571.1"/>
    <property type="molecule type" value="Genomic_DNA"/>
</dbReference>
<protein>
    <submittedName>
        <fullName evidence="1">Uncharacterized protein</fullName>
    </submittedName>
</protein>
<proteinExistence type="predicted"/>
<dbReference type="Proteomes" id="UP000290560">
    <property type="component" value="Unassembled WGS sequence"/>
</dbReference>
<name>A0A444ERE9_ENSVE</name>
<dbReference type="AlphaFoldDB" id="A0A444ERE9"/>
<accession>A0A444ERE9</accession>
<evidence type="ECO:0000313" key="1">
    <source>
        <dbReference type="EMBL" id="RZR73571.1"/>
    </source>
</evidence>
<organism evidence="1">
    <name type="scientific">Ensete ventricosum</name>
    <name type="common">Abyssinian banana</name>
    <name type="synonym">Musa ensete</name>
    <dbReference type="NCBI Taxonomy" id="4639"/>
    <lineage>
        <taxon>Eukaryota</taxon>
        <taxon>Viridiplantae</taxon>
        <taxon>Streptophyta</taxon>
        <taxon>Embryophyta</taxon>
        <taxon>Tracheophyta</taxon>
        <taxon>Spermatophyta</taxon>
        <taxon>Magnoliopsida</taxon>
        <taxon>Liliopsida</taxon>
        <taxon>Zingiberales</taxon>
        <taxon>Musaceae</taxon>
        <taxon>Ensete</taxon>
    </lineage>
</organism>